<protein>
    <submittedName>
        <fullName evidence="2">Tripartite tricarboxylate transporter substrate binding protein</fullName>
    </submittedName>
</protein>
<evidence type="ECO:0000256" key="1">
    <source>
        <dbReference type="ARBA" id="ARBA00006987"/>
    </source>
</evidence>
<dbReference type="InterPro" id="IPR005064">
    <property type="entry name" value="BUG"/>
</dbReference>
<dbReference type="Pfam" id="PF03401">
    <property type="entry name" value="TctC"/>
    <property type="match status" value="1"/>
</dbReference>
<dbReference type="EMBL" id="CP060714">
    <property type="protein sequence ID" value="QNN57527.1"/>
    <property type="molecule type" value="Genomic_DNA"/>
</dbReference>
<dbReference type="PIRSF" id="PIRSF017082">
    <property type="entry name" value="YflP"/>
    <property type="match status" value="1"/>
</dbReference>
<dbReference type="PANTHER" id="PTHR42928:SF5">
    <property type="entry name" value="BLR1237 PROTEIN"/>
    <property type="match status" value="1"/>
</dbReference>
<keyword evidence="3" id="KW-1185">Reference proteome</keyword>
<dbReference type="Proteomes" id="UP000515811">
    <property type="component" value="Chromosome"/>
</dbReference>
<dbReference type="InterPro" id="IPR006311">
    <property type="entry name" value="TAT_signal"/>
</dbReference>
<dbReference type="Gene3D" id="3.40.190.10">
    <property type="entry name" value="Periplasmic binding protein-like II"/>
    <property type="match status" value="1"/>
</dbReference>
<dbReference type="SUPFAM" id="SSF53850">
    <property type="entry name" value="Periplasmic binding protein-like II"/>
    <property type="match status" value="1"/>
</dbReference>
<dbReference type="CDD" id="cd13578">
    <property type="entry name" value="PBP2_Bug27"/>
    <property type="match status" value="1"/>
</dbReference>
<dbReference type="AlphaFoldDB" id="A0A7G9RPK2"/>
<evidence type="ECO:0000313" key="2">
    <source>
        <dbReference type="EMBL" id="QNN57527.1"/>
    </source>
</evidence>
<accession>A0A7G9RPK2</accession>
<dbReference type="RefSeq" id="WP_187597775.1">
    <property type="nucleotide sequence ID" value="NZ_CP060714.1"/>
</dbReference>
<reference evidence="2 3" key="1">
    <citation type="submission" date="2020-08" db="EMBL/GenBank/DDBJ databases">
        <title>Genome sequence of Diaphorobacter ruginosibacter DSM 27467T.</title>
        <authorList>
            <person name="Hyun D.-W."/>
            <person name="Bae J.-W."/>
        </authorList>
    </citation>
    <scope>NUCLEOTIDE SEQUENCE [LARGE SCALE GENOMIC DNA]</scope>
    <source>
        <strain evidence="2 3">DSM 27467</strain>
    </source>
</reference>
<dbReference type="KEGG" id="drg:H9K76_01075"/>
<dbReference type="InterPro" id="IPR042100">
    <property type="entry name" value="Bug_dom1"/>
</dbReference>
<dbReference type="PANTHER" id="PTHR42928">
    <property type="entry name" value="TRICARBOXYLATE-BINDING PROTEIN"/>
    <property type="match status" value="1"/>
</dbReference>
<organism evidence="2 3">
    <name type="scientific">Diaphorobacter ruginosibacter</name>
    <dbReference type="NCBI Taxonomy" id="1715720"/>
    <lineage>
        <taxon>Bacteria</taxon>
        <taxon>Pseudomonadati</taxon>
        <taxon>Pseudomonadota</taxon>
        <taxon>Betaproteobacteria</taxon>
        <taxon>Burkholderiales</taxon>
        <taxon>Comamonadaceae</taxon>
        <taxon>Diaphorobacter</taxon>
    </lineage>
</organism>
<dbReference type="Gene3D" id="3.40.190.150">
    <property type="entry name" value="Bordetella uptake gene, domain 1"/>
    <property type="match status" value="1"/>
</dbReference>
<gene>
    <name evidence="2" type="ORF">H9K76_01075</name>
</gene>
<sequence>MDKTRRSVVNMTAALMTGGALRPLQALAQGSYPSKAVRIIVPYPAGGVVDSIARVVGERMGRQYGQPVVVENRTGAGGSIGTDLVAKSPADGYTLLMVSPSHAVMPLFQKSLAWDPVKDFKGIAGFGAIPNVIVVHPGVKAQSMQELVRLAQKKDSGLTYASSGLGTSSHLTGELLNQMARIQLTHVPYKGQPEAMTDLLSGRVDMMPMSTSLALPHIRTGKLRALAVTTHHRSAALPDVPTVAEAAGLPGFQVGTWIALLAPAKVPPQIISKLSTDVAAAIRQPEIQARFKDLALEGAPQSGAAFDEFLKQEVSTWTEVIKRAGIQANS</sequence>
<evidence type="ECO:0000313" key="3">
    <source>
        <dbReference type="Proteomes" id="UP000515811"/>
    </source>
</evidence>
<dbReference type="PROSITE" id="PS51318">
    <property type="entry name" value="TAT"/>
    <property type="match status" value="1"/>
</dbReference>
<name>A0A7G9RPK2_9BURK</name>
<proteinExistence type="inferred from homology"/>
<comment type="similarity">
    <text evidence="1">Belongs to the UPF0065 (bug) family.</text>
</comment>